<name>K9XSZ0_STAC7</name>
<dbReference type="STRING" id="111780.Sta7437_1614"/>
<evidence type="ECO:0000313" key="2">
    <source>
        <dbReference type="EMBL" id="AFZ35179.1"/>
    </source>
</evidence>
<protein>
    <submittedName>
        <fullName evidence="2">Uncharacterized protein</fullName>
    </submittedName>
</protein>
<keyword evidence="3" id="KW-1185">Reference proteome</keyword>
<dbReference type="KEGG" id="scs:Sta7437_1614"/>
<dbReference type="Proteomes" id="UP000010473">
    <property type="component" value="Chromosome"/>
</dbReference>
<gene>
    <name evidence="2" type="ordered locus">Sta7437_1614</name>
</gene>
<accession>K9XSZ0</accession>
<feature type="signal peptide" evidence="1">
    <location>
        <begin position="1"/>
        <end position="20"/>
    </location>
</feature>
<dbReference type="AlphaFoldDB" id="K9XSZ0"/>
<proteinExistence type="predicted"/>
<sequence>MKLWKTIFLGLLLCFNFAIAKPALADRPNFQDNPDYIEITNNIDKLLKAKQNKTLPEGVNANEVNQKIAQLQYQKYIIENGEESTECRNETGKSLAVYGSKAKKSDSTYDNSLYLLPDGQTTDDDWNCEGVYLPNDVKVAGLDLNSAVAVKALNGTKLVVKANPDTGVYQFNLPPAKVFKTGEINWDIPDLSQASLDIQYPKAPIDD</sequence>
<dbReference type="HOGENOM" id="CLU_1249587_0_0_3"/>
<reference evidence="3" key="1">
    <citation type="journal article" date="2013" name="Proc. Natl. Acad. Sci. U.S.A.">
        <title>Improving the coverage of the cyanobacterial phylum using diversity-driven genome sequencing.</title>
        <authorList>
            <person name="Shih P.M."/>
            <person name="Wu D."/>
            <person name="Latifi A."/>
            <person name="Axen S.D."/>
            <person name="Fewer D.P."/>
            <person name="Talla E."/>
            <person name="Calteau A."/>
            <person name="Cai F."/>
            <person name="Tandeau de Marsac N."/>
            <person name="Rippka R."/>
            <person name="Herdman M."/>
            <person name="Sivonen K."/>
            <person name="Coursin T."/>
            <person name="Laurent T."/>
            <person name="Goodwin L."/>
            <person name="Nolan M."/>
            <person name="Davenport K.W."/>
            <person name="Han C.S."/>
            <person name="Rubin E.M."/>
            <person name="Eisen J.A."/>
            <person name="Woyke T."/>
            <person name="Gugger M."/>
            <person name="Kerfeld C.A."/>
        </authorList>
    </citation>
    <scope>NUCLEOTIDE SEQUENCE [LARGE SCALE GENOMIC DNA]</scope>
    <source>
        <strain evidence="3">ATCC 29371 / PCC 7437</strain>
    </source>
</reference>
<dbReference type="eggNOG" id="ENOG502ZC9R">
    <property type="taxonomic scope" value="Bacteria"/>
</dbReference>
<organism evidence="2 3">
    <name type="scientific">Stanieria cyanosphaera (strain ATCC 29371 / PCC 7437)</name>
    <dbReference type="NCBI Taxonomy" id="111780"/>
    <lineage>
        <taxon>Bacteria</taxon>
        <taxon>Bacillati</taxon>
        <taxon>Cyanobacteriota</taxon>
        <taxon>Cyanophyceae</taxon>
        <taxon>Pleurocapsales</taxon>
        <taxon>Dermocarpellaceae</taxon>
        <taxon>Stanieria</taxon>
    </lineage>
</organism>
<evidence type="ECO:0000256" key="1">
    <source>
        <dbReference type="SAM" id="SignalP"/>
    </source>
</evidence>
<dbReference type="RefSeq" id="WP_015192850.1">
    <property type="nucleotide sequence ID" value="NC_019748.1"/>
</dbReference>
<dbReference type="PATRIC" id="fig|111780.3.peg.1684"/>
<keyword evidence="1" id="KW-0732">Signal</keyword>
<feature type="chain" id="PRO_5003938018" evidence="1">
    <location>
        <begin position="21"/>
        <end position="207"/>
    </location>
</feature>
<dbReference type="OrthoDB" id="422351at2"/>
<dbReference type="EMBL" id="CP003653">
    <property type="protein sequence ID" value="AFZ35179.1"/>
    <property type="molecule type" value="Genomic_DNA"/>
</dbReference>
<evidence type="ECO:0000313" key="3">
    <source>
        <dbReference type="Proteomes" id="UP000010473"/>
    </source>
</evidence>